<dbReference type="PANTHER" id="PTHR43578:SF3">
    <property type="entry name" value="NADH-QUINONE OXIDOREDUCTASE SUBUNIT F"/>
    <property type="match status" value="1"/>
</dbReference>
<proteinExistence type="inferred from homology"/>
<dbReference type="Gene3D" id="3.10.20.600">
    <property type="match status" value="1"/>
</dbReference>
<evidence type="ECO:0000256" key="1">
    <source>
        <dbReference type="ARBA" id="ARBA00007523"/>
    </source>
</evidence>
<keyword evidence="5" id="KW-0411">Iron-sulfur</keyword>
<dbReference type="SUPFAM" id="SSF140490">
    <property type="entry name" value="Nqo1C-terminal domain-like"/>
    <property type="match status" value="1"/>
</dbReference>
<dbReference type="SMART" id="SM00928">
    <property type="entry name" value="NADH_4Fe-4S"/>
    <property type="match status" value="1"/>
</dbReference>
<dbReference type="EMBL" id="RKRA01000001">
    <property type="protein sequence ID" value="RPF26319.1"/>
    <property type="molecule type" value="Genomic_DNA"/>
</dbReference>
<dbReference type="PROSITE" id="PS00645">
    <property type="entry name" value="COMPLEX1_51K_2"/>
    <property type="match status" value="1"/>
</dbReference>
<dbReference type="Pfam" id="PF10589">
    <property type="entry name" value="NADH_4Fe-4S"/>
    <property type="match status" value="1"/>
</dbReference>
<evidence type="ECO:0000313" key="7">
    <source>
        <dbReference type="EMBL" id="RPF26319.1"/>
    </source>
</evidence>
<dbReference type="Gene3D" id="1.20.1440.230">
    <property type="entry name" value="NADH-ubiquinone oxidoreductase 51kDa subunit, iron-sulphur binding domain"/>
    <property type="match status" value="1"/>
</dbReference>
<evidence type="ECO:0000259" key="6">
    <source>
        <dbReference type="SMART" id="SM00928"/>
    </source>
</evidence>
<dbReference type="GO" id="GO:0008137">
    <property type="term" value="F:NADH dehydrogenase (ubiquinone) activity"/>
    <property type="evidence" value="ECO:0007669"/>
    <property type="project" value="InterPro"/>
</dbReference>
<comment type="caution">
    <text evidence="7">The sequence shown here is derived from an EMBL/GenBank/DDBJ whole genome shotgun (WGS) entry which is preliminary data.</text>
</comment>
<dbReference type="Pfam" id="PF10531">
    <property type="entry name" value="SLBB"/>
    <property type="match status" value="1"/>
</dbReference>
<dbReference type="GO" id="GO:0046872">
    <property type="term" value="F:metal ion binding"/>
    <property type="evidence" value="ECO:0007669"/>
    <property type="project" value="UniProtKB-KW"/>
</dbReference>
<keyword evidence="4" id="KW-0408">Iron</keyword>
<reference evidence="7 8" key="1">
    <citation type="submission" date="2018-11" db="EMBL/GenBank/DDBJ databases">
        <title>Sequencing the genomes of 1000 actinobacteria strains.</title>
        <authorList>
            <person name="Klenk H.-P."/>
        </authorList>
    </citation>
    <scope>NUCLEOTIDE SEQUENCE [LARGE SCALE GENOMIC DNA]</scope>
    <source>
        <strain evidence="7 8">DSM 14418</strain>
    </source>
</reference>
<keyword evidence="3" id="KW-0479">Metal-binding</keyword>
<dbReference type="RefSeq" id="WP_123914727.1">
    <property type="nucleotide sequence ID" value="NZ_RKRA01000001.1"/>
</dbReference>
<dbReference type="OrthoDB" id="9805533at2"/>
<dbReference type="InterPro" id="IPR019575">
    <property type="entry name" value="Nuop51_4Fe4S-bd"/>
</dbReference>
<dbReference type="PANTHER" id="PTHR43578">
    <property type="entry name" value="NADH-QUINONE OXIDOREDUCTASE SUBUNIT F"/>
    <property type="match status" value="1"/>
</dbReference>
<evidence type="ECO:0000256" key="5">
    <source>
        <dbReference type="ARBA" id="ARBA00023014"/>
    </source>
</evidence>
<protein>
    <submittedName>
        <fullName evidence="7">[NiFe] hydrogenase diaphorase moiety large subunit</fullName>
    </submittedName>
</protein>
<evidence type="ECO:0000256" key="4">
    <source>
        <dbReference type="ARBA" id="ARBA00023004"/>
    </source>
</evidence>
<dbReference type="AlphaFoldDB" id="A0A3N4YYR7"/>
<feature type="domain" description="NADH-ubiquinone oxidoreductase 51kDa subunit iron-sulphur binding" evidence="6">
    <location>
        <begin position="315"/>
        <end position="360"/>
    </location>
</feature>
<dbReference type="Proteomes" id="UP000280726">
    <property type="component" value="Unassembled WGS sequence"/>
</dbReference>
<evidence type="ECO:0000256" key="3">
    <source>
        <dbReference type="ARBA" id="ARBA00022723"/>
    </source>
</evidence>
<dbReference type="GO" id="GO:0010181">
    <property type="term" value="F:FMN binding"/>
    <property type="evidence" value="ECO:0007669"/>
    <property type="project" value="InterPro"/>
</dbReference>
<dbReference type="Gene3D" id="3.40.50.11540">
    <property type="entry name" value="NADH-ubiquinone oxidoreductase 51kDa subunit"/>
    <property type="match status" value="1"/>
</dbReference>
<keyword evidence="8" id="KW-1185">Reference proteome</keyword>
<dbReference type="InterPro" id="IPR019554">
    <property type="entry name" value="Soluble_ligand-bd"/>
</dbReference>
<dbReference type="InterPro" id="IPR011538">
    <property type="entry name" value="Nuo51_FMN-bd"/>
</dbReference>
<dbReference type="SUPFAM" id="SSF142019">
    <property type="entry name" value="Nqo1 FMN-binding domain-like"/>
    <property type="match status" value="1"/>
</dbReference>
<dbReference type="FunFam" id="3.40.50.11540:FF:000001">
    <property type="entry name" value="NADH dehydrogenase [ubiquinone] flavoprotein 1, mitochondrial"/>
    <property type="match status" value="1"/>
</dbReference>
<dbReference type="InterPro" id="IPR037207">
    <property type="entry name" value="Nuop51_4Fe4S-bd_sf"/>
</dbReference>
<keyword evidence="2" id="KW-0004">4Fe-4S</keyword>
<dbReference type="GO" id="GO:0051539">
    <property type="term" value="F:4 iron, 4 sulfur cluster binding"/>
    <property type="evidence" value="ECO:0007669"/>
    <property type="project" value="UniProtKB-KW"/>
</dbReference>
<evidence type="ECO:0000313" key="8">
    <source>
        <dbReference type="Proteomes" id="UP000280726"/>
    </source>
</evidence>
<accession>A0A3N4YYR7</accession>
<gene>
    <name evidence="7" type="ORF">EDD32_0757</name>
</gene>
<evidence type="ECO:0000256" key="2">
    <source>
        <dbReference type="ARBA" id="ARBA00022485"/>
    </source>
</evidence>
<comment type="similarity">
    <text evidence="1">Belongs to the complex I 51 kDa subunit family.</text>
</comment>
<organism evidence="7 8">
    <name type="scientific">Georgenia muralis</name>
    <dbReference type="NCBI Taxonomy" id="154117"/>
    <lineage>
        <taxon>Bacteria</taxon>
        <taxon>Bacillati</taxon>
        <taxon>Actinomycetota</taxon>
        <taxon>Actinomycetes</taxon>
        <taxon>Micrococcales</taxon>
        <taxon>Bogoriellaceae</taxon>
        <taxon>Georgenia</taxon>
    </lineage>
</organism>
<dbReference type="InterPro" id="IPR001949">
    <property type="entry name" value="NADH-UbQ_OxRdtase_51kDa_CS"/>
</dbReference>
<sequence length="423" mass="43489">MTVRTPSTPGSAVRTPLTLADVEVGAGLRAALAMAPSDVVDAVTGSGLKGRGGAGFPTGLKWALAAGAPAPDGRRYVVCNADEGEPGTFKDRVLLAELADLVLEGMTIAGHAIGAAEGILYLRGEYVYLREHLLTRLAARRTDGLLGADALGPGAPFDIRLHLGSGAYVCGEETALLESLEGRRGEPRNRPPFPVISGLHGAPTVVNNVETFAWVTAILARGPEWFAAIGTDRSTGPKLLSVSGDVERPGVYEFPLGVPIGEVLAAAGGLDARAVIVGGAAGRCVPATEFGRAISYEDVATGGAVIVLGPDRDLLEAAENIMSFFADESCGQCTPCRVGNVKILEGIAMLRAGTCTAEHLADLERLGATMQVASKCGLGQSSPNVFLSILEHFGDELVLTGTAPTVRTVPAATPRAVAPAPAI</sequence>
<name>A0A3N4YYR7_9MICO</name>
<dbReference type="InterPro" id="IPR037225">
    <property type="entry name" value="Nuo51_FMN-bd_sf"/>
</dbReference>
<dbReference type="Pfam" id="PF01512">
    <property type="entry name" value="Complex1_51K"/>
    <property type="match status" value="1"/>
</dbReference>
<dbReference type="SUPFAM" id="SSF142984">
    <property type="entry name" value="Nqo1 middle domain-like"/>
    <property type="match status" value="1"/>
</dbReference>